<evidence type="ECO:0000256" key="1">
    <source>
        <dbReference type="ARBA" id="ARBA00004141"/>
    </source>
</evidence>
<dbReference type="CDD" id="cd14447">
    <property type="entry name" value="SPX"/>
    <property type="match status" value="1"/>
</dbReference>
<feature type="transmembrane region" description="Helical" evidence="6">
    <location>
        <begin position="230"/>
        <end position="252"/>
    </location>
</feature>
<evidence type="ECO:0000313" key="10">
    <source>
        <dbReference type="Proteomes" id="UP001141327"/>
    </source>
</evidence>
<evidence type="ECO:0000259" key="8">
    <source>
        <dbReference type="PROSITE" id="PS51382"/>
    </source>
</evidence>
<reference evidence="9" key="1">
    <citation type="journal article" date="2022" name="bioRxiv">
        <title>Genomics of Preaxostyla Flagellates Illuminates Evolutionary Transitions and the Path Towards Mitochondrial Loss.</title>
        <authorList>
            <person name="Novak L.V.F."/>
            <person name="Treitli S.C."/>
            <person name="Pyrih J."/>
            <person name="Halakuc P."/>
            <person name="Pipaliya S.V."/>
            <person name="Vacek V."/>
            <person name="Brzon O."/>
            <person name="Soukal P."/>
            <person name="Eme L."/>
            <person name="Dacks J.B."/>
            <person name="Karnkowska A."/>
            <person name="Elias M."/>
            <person name="Hampl V."/>
        </authorList>
    </citation>
    <scope>NUCLEOTIDE SEQUENCE</scope>
    <source>
        <strain evidence="9">RCP-MX</strain>
    </source>
</reference>
<evidence type="ECO:0000256" key="5">
    <source>
        <dbReference type="ARBA" id="ARBA00023136"/>
    </source>
</evidence>
<feature type="transmembrane region" description="Helical" evidence="6">
    <location>
        <begin position="1080"/>
        <end position="1099"/>
    </location>
</feature>
<feature type="transmembrane region" description="Helical" evidence="6">
    <location>
        <begin position="524"/>
        <end position="542"/>
    </location>
</feature>
<evidence type="ECO:0000256" key="6">
    <source>
        <dbReference type="SAM" id="Phobius"/>
    </source>
</evidence>
<feature type="transmembrane region" description="Helical" evidence="6">
    <location>
        <begin position="806"/>
        <end position="825"/>
    </location>
</feature>
<dbReference type="Pfam" id="PF03124">
    <property type="entry name" value="EXS"/>
    <property type="match status" value="1"/>
</dbReference>
<feature type="transmembrane region" description="Helical" evidence="6">
    <location>
        <begin position="395"/>
        <end position="418"/>
    </location>
</feature>
<feature type="transmembrane region" description="Helical" evidence="6">
    <location>
        <begin position="1048"/>
        <end position="1074"/>
    </location>
</feature>
<feature type="domain" description="EXS" evidence="7">
    <location>
        <begin position="399"/>
        <end position="607"/>
    </location>
</feature>
<feature type="transmembrane region" description="Helical" evidence="6">
    <location>
        <begin position="743"/>
        <end position="763"/>
    </location>
</feature>
<feature type="domain" description="SPX" evidence="8">
    <location>
        <begin position="1"/>
        <end position="133"/>
    </location>
</feature>
<feature type="transmembrane region" description="Helical" evidence="6">
    <location>
        <begin position="191"/>
        <end position="210"/>
    </location>
</feature>
<dbReference type="InterPro" id="IPR004331">
    <property type="entry name" value="SPX_dom"/>
</dbReference>
<gene>
    <name evidence="9" type="ORF">PAPYR_2052</name>
</gene>
<organism evidence="9 10">
    <name type="scientific">Paratrimastix pyriformis</name>
    <dbReference type="NCBI Taxonomy" id="342808"/>
    <lineage>
        <taxon>Eukaryota</taxon>
        <taxon>Metamonada</taxon>
        <taxon>Preaxostyla</taxon>
        <taxon>Paratrimastigidae</taxon>
        <taxon>Paratrimastix</taxon>
    </lineage>
</organism>
<keyword evidence="9" id="KW-0675">Receptor</keyword>
<keyword evidence="4 6" id="KW-1133">Transmembrane helix</keyword>
<evidence type="ECO:0000256" key="3">
    <source>
        <dbReference type="ARBA" id="ARBA00022692"/>
    </source>
</evidence>
<feature type="transmembrane region" description="Helical" evidence="6">
    <location>
        <begin position="479"/>
        <end position="504"/>
    </location>
</feature>
<feature type="transmembrane region" description="Helical" evidence="6">
    <location>
        <begin position="975"/>
        <end position="998"/>
    </location>
</feature>
<proteinExistence type="inferred from homology"/>
<dbReference type="PROSITE" id="PS51380">
    <property type="entry name" value="EXS"/>
    <property type="match status" value="1"/>
</dbReference>
<feature type="transmembrane region" description="Helical" evidence="6">
    <location>
        <begin position="882"/>
        <end position="902"/>
    </location>
</feature>
<sequence>MKFGKYLRCSVSPQWQRLCVDYRGLKKLIGRGPSHEEFLTALTKERLKIVDFHLLKCTELKKALDEAMETLREGNLGTSRLRFFHALRYHLTGIYHDVERLESFDAINSLAFYKIIKKYRKSSANEPMDPNDPLILEVNSQPFHESRVLDGIKRDLTFLYASTFTRGNVNLARKQLQRRHVFPTVHDELRFGLQVGFQFGVIACGLYLVFIRRSFWTTGGRLELPDFGFAFPIFRGLFLMLLLVWLWGSIVLRTFAAYRINHYYILELDEASALSWVGVLGVASTLGSIFVLFLFLWVVGLEVATLYYIPSQYCFLAVLVALAAFFFCPFPIWEYSTRVWLMRRFVRIALAPFFAVHFADSLVADILTSLVKVATDWVFTLCFYFSGGAFRGTPSTSACVGVTLTYIAAVIMALPFFWRAMQALRMWIDTRAAMPHCLNLVKYVLSLMAVLAGVLYNSTNSQGRGLPMVSHLWLWTPWGITWFVLFLVSSLLSFFYDVFLDWGLGRIHSKNFLLRDELFFTRHWVYWAAIALDFVGRFFWGVTISSQLIFRNTVLITVFAAGEVFRRCMWVIFRVENECIHNFEHYRHVDYVPPLPVGGMPHLDFLTFPKRPVLLPTAAPKMVPSDQAADYLRFIPISPSFSSFDRSLLGDGTSSSSEMVEILQVLGTMSFILPLGLTMLLLWKDKLSMTLANSIFCSLNYFTTQGPFKEERKKKGEKEPTATIYRMQFTPQALARLPMAADFYSLHMLFLIAIVWCVCSIGLHNFAPLRFLPRFIAFFVIGYSICEKLYQISTTYYMPHAKVRRCIGPIAVGVVVFVGLTWGRYLPLGLDVDLTWAWRAVLERIVESATRSQKKMTPVSDLLTNSISSLECPAGGPCPMQWILHLILAALAGILCMALLFVGDFTGPVFDEDDLAVAEGLPMTGADPPARQAIMEFLMPYLHWASLPVLWLLWLGPKPFGLGTRVFLRPPSETALGLFQMGRLMSALFVALVNVAMARGRIQRYLDRAHILLRGLQALDPATAPTPAALAARQQQQLGLVEQLPVRVFFMAMVVVVPWYLLACCALGGLAFLGEPAGELFAFGALAVAGLLWGIRAFLWATKRIARRFHAA</sequence>
<feature type="transmembrane region" description="Helical" evidence="6">
    <location>
        <begin position="345"/>
        <end position="367"/>
    </location>
</feature>
<feature type="transmembrane region" description="Helical" evidence="6">
    <location>
        <begin position="310"/>
        <end position="333"/>
    </location>
</feature>
<dbReference type="EMBL" id="JAPMOS010000007">
    <property type="protein sequence ID" value="KAJ4461476.1"/>
    <property type="molecule type" value="Genomic_DNA"/>
</dbReference>
<evidence type="ECO:0000313" key="9">
    <source>
        <dbReference type="EMBL" id="KAJ4461476.1"/>
    </source>
</evidence>
<dbReference type="Proteomes" id="UP001141327">
    <property type="component" value="Unassembled WGS sequence"/>
</dbReference>
<dbReference type="PROSITE" id="PS51382">
    <property type="entry name" value="SPX"/>
    <property type="match status" value="1"/>
</dbReference>
<comment type="similarity">
    <text evidence="2">Belongs to the SYG1 (TC 2.A.94) family.</text>
</comment>
<feature type="transmembrane region" description="Helical" evidence="6">
    <location>
        <begin position="273"/>
        <end position="298"/>
    </location>
</feature>
<feature type="transmembrane region" description="Helical" evidence="6">
    <location>
        <begin position="662"/>
        <end position="683"/>
    </location>
</feature>
<keyword evidence="5 6" id="KW-0472">Membrane</keyword>
<feature type="transmembrane region" description="Helical" evidence="6">
    <location>
        <begin position="439"/>
        <end position="459"/>
    </location>
</feature>
<dbReference type="InterPro" id="IPR004342">
    <property type="entry name" value="EXS_C"/>
</dbReference>
<feature type="transmembrane region" description="Helical" evidence="6">
    <location>
        <begin position="937"/>
        <end position="955"/>
    </location>
</feature>
<dbReference type="PANTHER" id="PTHR10783">
    <property type="entry name" value="XENOTROPIC AND POLYTROPIC RETROVIRUS RECEPTOR 1-RELATED"/>
    <property type="match status" value="1"/>
</dbReference>
<keyword evidence="10" id="KW-1185">Reference proteome</keyword>
<evidence type="ECO:0000256" key="4">
    <source>
        <dbReference type="ARBA" id="ARBA00022989"/>
    </source>
</evidence>
<evidence type="ECO:0000256" key="2">
    <source>
        <dbReference type="ARBA" id="ARBA00009665"/>
    </source>
</evidence>
<name>A0ABQ8UTS3_9EUKA</name>
<comment type="caution">
    <text evidence="9">The sequence shown here is derived from an EMBL/GenBank/DDBJ whole genome shotgun (WGS) entry which is preliminary data.</text>
</comment>
<protein>
    <submittedName>
        <fullName evidence="9">Xenotropic and polytropic retrovirus receptor 1</fullName>
    </submittedName>
</protein>
<evidence type="ECO:0000259" key="7">
    <source>
        <dbReference type="PROSITE" id="PS51380"/>
    </source>
</evidence>
<comment type="subcellular location">
    <subcellularLocation>
        <location evidence="1">Membrane</location>
        <topology evidence="1">Multi-pass membrane protein</topology>
    </subcellularLocation>
</comment>
<feature type="transmembrane region" description="Helical" evidence="6">
    <location>
        <begin position="769"/>
        <end position="786"/>
    </location>
</feature>
<accession>A0ABQ8UTS3</accession>
<keyword evidence="3 6" id="KW-0812">Transmembrane</keyword>